<evidence type="ECO:0000256" key="1">
    <source>
        <dbReference type="ARBA" id="ARBA00022630"/>
    </source>
</evidence>
<evidence type="ECO:0000313" key="7">
    <source>
        <dbReference type="EMBL" id="ANC76051.1"/>
    </source>
</evidence>
<comment type="caution">
    <text evidence="6">Lacks conserved residue(s) required for the propagation of feature annotation.</text>
</comment>
<dbReference type="Proteomes" id="UP000076623">
    <property type="component" value="Chromosome"/>
</dbReference>
<evidence type="ECO:0000313" key="8">
    <source>
        <dbReference type="Proteomes" id="UP000076623"/>
    </source>
</evidence>
<dbReference type="EC" id="1.6.5.-" evidence="6"/>
<comment type="catalytic activity">
    <reaction evidence="6">
        <text>2 a quinone + NADH + H(+) = 2 a 1,4-benzosemiquinone + NAD(+)</text>
        <dbReference type="Rhea" id="RHEA:65952"/>
        <dbReference type="ChEBI" id="CHEBI:15378"/>
        <dbReference type="ChEBI" id="CHEBI:57540"/>
        <dbReference type="ChEBI" id="CHEBI:57945"/>
        <dbReference type="ChEBI" id="CHEBI:132124"/>
        <dbReference type="ChEBI" id="CHEBI:134225"/>
    </reaction>
</comment>
<comment type="function">
    <text evidence="6">Also exhibits azoreductase activity. Catalyzes the reductive cleavage of the azo bond in aromatic azo compounds to the corresponding amines.</text>
</comment>
<dbReference type="Pfam" id="PF02525">
    <property type="entry name" value="Flavodoxin_2"/>
    <property type="match status" value="1"/>
</dbReference>
<dbReference type="InterPro" id="IPR023048">
    <property type="entry name" value="NADH:quinone_OxRdtase_FMN_depd"/>
</dbReference>
<dbReference type="KEGG" id="fpn:ABE65_004185"/>
<comment type="catalytic activity">
    <reaction evidence="5">
        <text>N,N-dimethyl-1,4-phenylenediamine + anthranilate + 2 NAD(+) = 2-(4-dimethylaminophenyl)diazenylbenzoate + 2 NADH + 2 H(+)</text>
        <dbReference type="Rhea" id="RHEA:55872"/>
        <dbReference type="ChEBI" id="CHEBI:15378"/>
        <dbReference type="ChEBI" id="CHEBI:15783"/>
        <dbReference type="ChEBI" id="CHEBI:16567"/>
        <dbReference type="ChEBI" id="CHEBI:57540"/>
        <dbReference type="ChEBI" id="CHEBI:57945"/>
        <dbReference type="ChEBI" id="CHEBI:71579"/>
        <dbReference type="EC" id="1.7.1.17"/>
    </reaction>
    <physiologicalReaction direction="right-to-left" evidence="5">
        <dbReference type="Rhea" id="RHEA:55874"/>
    </physiologicalReaction>
</comment>
<gene>
    <name evidence="6" type="primary">azoR</name>
    <name evidence="7" type="ORF">ABE65_004185</name>
</gene>
<dbReference type="SUPFAM" id="SSF52218">
    <property type="entry name" value="Flavoproteins"/>
    <property type="match status" value="1"/>
</dbReference>
<evidence type="ECO:0000256" key="6">
    <source>
        <dbReference type="HAMAP-Rule" id="MF_01216"/>
    </source>
</evidence>
<dbReference type="RefSeq" id="WP_066391613.1">
    <property type="nucleotide sequence ID" value="NZ_CP015378.1"/>
</dbReference>
<dbReference type="PANTHER" id="PTHR43741:SF7">
    <property type="entry name" value="FMN-DEPENDENT NADH:QUINONE OXIDOREDUCTASE"/>
    <property type="match status" value="1"/>
</dbReference>
<dbReference type="AlphaFoldDB" id="A0A160IJN0"/>
<comment type="subunit">
    <text evidence="6">Homodimer.</text>
</comment>
<dbReference type="EMBL" id="CP015378">
    <property type="protein sequence ID" value="ANC76051.1"/>
    <property type="molecule type" value="Genomic_DNA"/>
</dbReference>
<keyword evidence="8" id="KW-1185">Reference proteome</keyword>
<keyword evidence="3 6" id="KW-0560">Oxidoreductase</keyword>
<keyword evidence="1 6" id="KW-0285">Flavoprotein</keyword>
<comment type="similarity">
    <text evidence="6">Belongs to the azoreductase type 1 family.</text>
</comment>
<dbReference type="PANTHER" id="PTHR43741">
    <property type="entry name" value="FMN-DEPENDENT NADH-AZOREDUCTASE 1"/>
    <property type="match status" value="1"/>
</dbReference>
<dbReference type="GO" id="GO:0016655">
    <property type="term" value="F:oxidoreductase activity, acting on NAD(P)H, quinone or similar compound as acceptor"/>
    <property type="evidence" value="ECO:0007669"/>
    <property type="project" value="InterPro"/>
</dbReference>
<evidence type="ECO:0000256" key="5">
    <source>
        <dbReference type="ARBA" id="ARBA00048542"/>
    </source>
</evidence>
<dbReference type="OrthoDB" id="9805013at2"/>
<comment type="function">
    <text evidence="6">Quinone reductase that provides resistance to thiol-specific stress caused by electrophilic quinones.</text>
</comment>
<dbReference type="EC" id="1.7.1.17" evidence="6"/>
<dbReference type="InterPro" id="IPR050104">
    <property type="entry name" value="FMN-dep_NADH:Q_OxRdtase_AzoR1"/>
</dbReference>
<dbReference type="STRING" id="1221500.ABE65_004185"/>
<name>A0A160IJN0_9BACL</name>
<dbReference type="Gene3D" id="3.40.50.360">
    <property type="match status" value="1"/>
</dbReference>
<accession>A0A160IJN0</accession>
<dbReference type="InterPro" id="IPR003680">
    <property type="entry name" value="Flavodoxin_fold"/>
</dbReference>
<evidence type="ECO:0000256" key="3">
    <source>
        <dbReference type="ARBA" id="ARBA00023002"/>
    </source>
</evidence>
<evidence type="ECO:0000256" key="4">
    <source>
        <dbReference type="ARBA" id="ARBA00023027"/>
    </source>
</evidence>
<dbReference type="GO" id="GO:0016652">
    <property type="term" value="F:oxidoreductase activity, acting on NAD(P)H as acceptor"/>
    <property type="evidence" value="ECO:0007669"/>
    <property type="project" value="UniProtKB-UniRule"/>
</dbReference>
<comment type="cofactor">
    <cofactor evidence="6">
        <name>FMN</name>
        <dbReference type="ChEBI" id="CHEBI:58210"/>
    </cofactor>
    <text evidence="6">Binds 1 FMN per subunit.</text>
</comment>
<evidence type="ECO:0000256" key="2">
    <source>
        <dbReference type="ARBA" id="ARBA00022643"/>
    </source>
</evidence>
<reference evidence="7 8" key="1">
    <citation type="submission" date="2016-04" db="EMBL/GenBank/DDBJ databases">
        <title>Complete genome sequence of Fictibacillus phosphorivorans G25-29, a strain toxic to nematodes.</title>
        <authorList>
            <person name="Zheng Z."/>
        </authorList>
    </citation>
    <scope>NUCLEOTIDE SEQUENCE [LARGE SCALE GENOMIC DNA]</scope>
    <source>
        <strain evidence="7 8">G25-29</strain>
    </source>
</reference>
<feature type="binding site" evidence="6">
    <location>
        <begin position="142"/>
        <end position="145"/>
    </location>
    <ligand>
        <name>FMN</name>
        <dbReference type="ChEBI" id="CHEBI:58210"/>
    </ligand>
</feature>
<dbReference type="GO" id="GO:0010181">
    <property type="term" value="F:FMN binding"/>
    <property type="evidence" value="ECO:0007669"/>
    <property type="project" value="UniProtKB-UniRule"/>
</dbReference>
<organism evidence="7 8">
    <name type="scientific">Fictibacillus phosphorivorans</name>
    <dbReference type="NCBI Taxonomy" id="1221500"/>
    <lineage>
        <taxon>Bacteria</taxon>
        <taxon>Bacillati</taxon>
        <taxon>Bacillota</taxon>
        <taxon>Bacilli</taxon>
        <taxon>Bacillales</taxon>
        <taxon>Fictibacillaceae</taxon>
        <taxon>Fictibacillus</taxon>
    </lineage>
</organism>
<keyword evidence="4 6" id="KW-0520">NAD</keyword>
<dbReference type="GO" id="GO:0009055">
    <property type="term" value="F:electron transfer activity"/>
    <property type="evidence" value="ECO:0007669"/>
    <property type="project" value="UniProtKB-UniRule"/>
</dbReference>
<keyword evidence="2 6" id="KW-0288">FMN</keyword>
<sequence>MKVLYINSNPKPMDQSFGLRLGRHFLNELSNQNENVEIETVNLYEENIPFIDADVLDAWGKLAAGQELSPSQVEKTSRMGEILDQFLSADMYVFNTPMWNLSYPPMLKAYIDNVVMAGKTFKYTENGPAGLLGGKTAVHVQSRGGVYSEGPAQAFEFTNGYLQGVMAFIGITDYHHVFTEGMAAAPDRAEEILADARERATELAKELVTAKRNA</sequence>
<dbReference type="HAMAP" id="MF_01216">
    <property type="entry name" value="Azoreductase_type1"/>
    <property type="match status" value="1"/>
</dbReference>
<feature type="binding site" evidence="6">
    <location>
        <begin position="98"/>
        <end position="101"/>
    </location>
    <ligand>
        <name>FMN</name>
        <dbReference type="ChEBI" id="CHEBI:58210"/>
    </ligand>
</feature>
<dbReference type="InterPro" id="IPR029039">
    <property type="entry name" value="Flavoprotein-like_sf"/>
</dbReference>
<proteinExistence type="inferred from homology"/>
<protein>
    <recommendedName>
        <fullName evidence="6">FMN dependent NADH:quinone oxidoreductase</fullName>
        <ecNumber evidence="6">1.6.5.-</ecNumber>
    </recommendedName>
    <alternativeName>
        <fullName evidence="6">Azo-dye reductase</fullName>
    </alternativeName>
    <alternativeName>
        <fullName evidence="6">FMN-dependent NADH-azo compound oxidoreductase</fullName>
    </alternativeName>
    <alternativeName>
        <fullName evidence="6">FMN-dependent NADH-azoreductase</fullName>
        <ecNumber evidence="6">1.7.1.17</ecNumber>
    </alternativeName>
</protein>